<keyword evidence="4 8" id="KW-1003">Cell membrane</keyword>
<dbReference type="RefSeq" id="WP_132460365.1">
    <property type="nucleotide sequence ID" value="NZ_SLXP01000001.1"/>
</dbReference>
<dbReference type="AlphaFoldDB" id="A0A4R2Q824"/>
<feature type="transmembrane region" description="Helical" evidence="8">
    <location>
        <begin position="136"/>
        <end position="160"/>
    </location>
</feature>
<evidence type="ECO:0000256" key="8">
    <source>
        <dbReference type="RuleBase" id="RU363041"/>
    </source>
</evidence>
<keyword evidence="3" id="KW-0813">Transport</keyword>
<dbReference type="PANTHER" id="PTHR30269:SF37">
    <property type="entry name" value="MEMBRANE TRANSPORTER PROTEIN"/>
    <property type="match status" value="1"/>
</dbReference>
<sequence>MVDTGLHLASAPWLVVPVLLIVVAAAVVQTGLGLGFGLVAAPLLALLDPDLVPVPSLIVGFATATLAAFRERDAIAWSEVWTGTGGRVAGVMVATVILATLTDPDAFALVFGVMIGLAVALSALGPGLRFTRPRLVGMAALSGVMGTITSVGAPPMAIVYQHRPGAEARPTLSAFFAIGCLVSLVGLWAAGWVGAHDLALAAVMAPGMVAGVLVAGRLRGRFDARYRAALLAVSGLAAAVLILRGLW</sequence>
<evidence type="ECO:0000313" key="9">
    <source>
        <dbReference type="EMBL" id="TCP44224.1"/>
    </source>
</evidence>
<evidence type="ECO:0000256" key="5">
    <source>
        <dbReference type="ARBA" id="ARBA00022692"/>
    </source>
</evidence>
<dbReference type="InterPro" id="IPR052017">
    <property type="entry name" value="TSUP"/>
</dbReference>
<dbReference type="Proteomes" id="UP000294835">
    <property type="component" value="Unassembled WGS sequence"/>
</dbReference>
<evidence type="ECO:0000256" key="2">
    <source>
        <dbReference type="ARBA" id="ARBA00009142"/>
    </source>
</evidence>
<keyword evidence="7 8" id="KW-0472">Membrane</keyword>
<dbReference type="InterPro" id="IPR002781">
    <property type="entry name" value="TM_pro_TauE-like"/>
</dbReference>
<dbReference type="EMBL" id="SLXP01000001">
    <property type="protein sequence ID" value="TCP44224.1"/>
    <property type="molecule type" value="Genomic_DNA"/>
</dbReference>
<feature type="transmembrane region" description="Helical" evidence="8">
    <location>
        <begin position="12"/>
        <end position="39"/>
    </location>
</feature>
<accession>A0A4R2Q824</accession>
<feature type="transmembrane region" description="Helical" evidence="8">
    <location>
        <begin position="51"/>
        <end position="69"/>
    </location>
</feature>
<gene>
    <name evidence="9" type="ORF">EV662_101315</name>
</gene>
<evidence type="ECO:0000313" key="10">
    <source>
        <dbReference type="Proteomes" id="UP000294835"/>
    </source>
</evidence>
<evidence type="ECO:0000256" key="7">
    <source>
        <dbReference type="ARBA" id="ARBA00023136"/>
    </source>
</evidence>
<feature type="transmembrane region" description="Helical" evidence="8">
    <location>
        <begin position="198"/>
        <end position="216"/>
    </location>
</feature>
<dbReference type="GO" id="GO:0005886">
    <property type="term" value="C:plasma membrane"/>
    <property type="evidence" value="ECO:0007669"/>
    <property type="project" value="UniProtKB-SubCell"/>
</dbReference>
<keyword evidence="5 8" id="KW-0812">Transmembrane</keyword>
<reference evidence="9 10" key="1">
    <citation type="submission" date="2019-03" db="EMBL/GenBank/DDBJ databases">
        <title>Genomic Encyclopedia of Type Strains, Phase IV (KMG-IV): sequencing the most valuable type-strain genomes for metagenomic binning, comparative biology and taxonomic classification.</title>
        <authorList>
            <person name="Goeker M."/>
        </authorList>
    </citation>
    <scope>NUCLEOTIDE SEQUENCE [LARGE SCALE GENOMIC DNA]</scope>
    <source>
        <strain evidence="9 10">DSM 18063</strain>
    </source>
</reference>
<protein>
    <recommendedName>
        <fullName evidence="8">Probable membrane transporter protein</fullName>
    </recommendedName>
</protein>
<evidence type="ECO:0000256" key="1">
    <source>
        <dbReference type="ARBA" id="ARBA00004651"/>
    </source>
</evidence>
<feature type="transmembrane region" description="Helical" evidence="8">
    <location>
        <begin position="172"/>
        <end position="192"/>
    </location>
</feature>
<dbReference type="OrthoDB" id="5472127at2"/>
<keyword evidence="6 8" id="KW-1133">Transmembrane helix</keyword>
<comment type="similarity">
    <text evidence="2 8">Belongs to the 4-toluene sulfonate uptake permease (TSUP) (TC 2.A.102) family.</text>
</comment>
<feature type="transmembrane region" description="Helical" evidence="8">
    <location>
        <begin position="106"/>
        <end position="124"/>
    </location>
</feature>
<proteinExistence type="inferred from homology"/>
<evidence type="ECO:0000256" key="3">
    <source>
        <dbReference type="ARBA" id="ARBA00022448"/>
    </source>
</evidence>
<evidence type="ECO:0000256" key="4">
    <source>
        <dbReference type="ARBA" id="ARBA00022475"/>
    </source>
</evidence>
<dbReference type="Pfam" id="PF01925">
    <property type="entry name" value="TauE"/>
    <property type="match status" value="1"/>
</dbReference>
<evidence type="ECO:0000256" key="6">
    <source>
        <dbReference type="ARBA" id="ARBA00022989"/>
    </source>
</evidence>
<feature type="transmembrane region" description="Helical" evidence="8">
    <location>
        <begin position="228"/>
        <end position="246"/>
    </location>
</feature>
<comment type="caution">
    <text evidence="9">The sequence shown here is derived from an EMBL/GenBank/DDBJ whole genome shotgun (WGS) entry which is preliminary data.</text>
</comment>
<organism evidence="9 10">
    <name type="scientific">Rhodovulum marinum</name>
    <dbReference type="NCBI Taxonomy" id="320662"/>
    <lineage>
        <taxon>Bacteria</taxon>
        <taxon>Pseudomonadati</taxon>
        <taxon>Pseudomonadota</taxon>
        <taxon>Alphaproteobacteria</taxon>
        <taxon>Rhodobacterales</taxon>
        <taxon>Paracoccaceae</taxon>
        <taxon>Rhodovulum</taxon>
    </lineage>
</organism>
<comment type="subcellular location">
    <subcellularLocation>
        <location evidence="1 8">Cell membrane</location>
        <topology evidence="1 8">Multi-pass membrane protein</topology>
    </subcellularLocation>
</comment>
<keyword evidence="10" id="KW-1185">Reference proteome</keyword>
<name>A0A4R2Q824_9RHOB</name>
<dbReference type="PANTHER" id="PTHR30269">
    <property type="entry name" value="TRANSMEMBRANE PROTEIN YFCA"/>
    <property type="match status" value="1"/>
</dbReference>